<evidence type="ECO:0000259" key="3">
    <source>
        <dbReference type="Pfam" id="PF00582"/>
    </source>
</evidence>
<dbReference type="EMBL" id="CABFNH010000001">
    <property type="protein sequence ID" value="VTZ88032.1"/>
    <property type="molecule type" value="Genomic_DNA"/>
</dbReference>
<proteinExistence type="inferred from homology"/>
<dbReference type="InterPro" id="IPR014729">
    <property type="entry name" value="Rossmann-like_a/b/a_fold"/>
</dbReference>
<evidence type="ECO:0000313" key="10">
    <source>
        <dbReference type="Proteomes" id="UP000593929"/>
    </source>
</evidence>
<dbReference type="GeneID" id="57115127"/>
<reference evidence="7 9" key="2">
    <citation type="submission" date="2019-06" db="EMBL/GenBank/DDBJ databases">
        <authorList>
            <person name="Rodrigo-Torres L."/>
            <person name="Arahal R. D."/>
            <person name="Lucena T."/>
        </authorList>
    </citation>
    <scope>NUCLEOTIDE SEQUENCE [LARGE SCALE GENOMIC DNA]</scope>
    <source>
        <strain evidence="7 9">INIA P508</strain>
    </source>
</reference>
<evidence type="ECO:0000256" key="2">
    <source>
        <dbReference type="PIRNR" id="PIRNR006276"/>
    </source>
</evidence>
<dbReference type="AlphaFoldDB" id="A0A099YAB6"/>
<dbReference type="CDD" id="cd00293">
    <property type="entry name" value="USP-like"/>
    <property type="match status" value="1"/>
</dbReference>
<dbReference type="PANTHER" id="PTHR46268">
    <property type="entry name" value="STRESS RESPONSE PROTEIN NHAX"/>
    <property type="match status" value="1"/>
</dbReference>
<dbReference type="InterPro" id="IPR006016">
    <property type="entry name" value="UspA"/>
</dbReference>
<dbReference type="Proteomes" id="UP000030001">
    <property type="component" value="Unassembled WGS sequence"/>
</dbReference>
<accession>A0A099YAB6</accession>
<organism evidence="4 8">
    <name type="scientific">Limosilactobacillus mucosae</name>
    <name type="common">Lactobacillus mucosae</name>
    <dbReference type="NCBI Taxonomy" id="97478"/>
    <lineage>
        <taxon>Bacteria</taxon>
        <taxon>Bacillati</taxon>
        <taxon>Bacillota</taxon>
        <taxon>Bacilli</taxon>
        <taxon>Lactobacillales</taxon>
        <taxon>Lactobacillaceae</taxon>
        <taxon>Limosilactobacillus</taxon>
    </lineage>
</organism>
<dbReference type="EMBL" id="JROC01000037">
    <property type="protein sequence ID" value="KGL66341.1"/>
    <property type="molecule type" value="Genomic_DNA"/>
</dbReference>
<name>A0A099YAB6_LIMMU</name>
<feature type="domain" description="UspA" evidence="3">
    <location>
        <begin position="5"/>
        <end position="147"/>
    </location>
</feature>
<dbReference type="EMBL" id="JAQOND010000011">
    <property type="protein sequence ID" value="MDC2827172.1"/>
    <property type="molecule type" value="Genomic_DNA"/>
</dbReference>
<sequence>MNQEYQNILVPVDGSKQAERALNKAIAVAKRNDAHIDILNVIDTRAMAYNFAGMSDSSIAYQLVDKSKDYLDELYDNAKQKQGFDNIDIHIRLGNPKTVISFDFPRDHQNDLIMMGACGLTRLQRAMVGSVTSFVKRNAPVDVLVVRTDLNNEVPADEKDAKKK</sequence>
<evidence type="ECO:0000313" key="5">
    <source>
        <dbReference type="EMBL" id="MDC2827172.1"/>
    </source>
</evidence>
<dbReference type="PIRSF" id="PIRSF006276">
    <property type="entry name" value="UspA"/>
    <property type="match status" value="1"/>
</dbReference>
<reference evidence="6 10" key="3">
    <citation type="submission" date="2020-10" db="EMBL/GenBank/DDBJ databases">
        <title>Genome sequencing of Lactobacillus mucosae KCTC 21011.</title>
        <authorList>
            <person name="Kim J."/>
        </authorList>
    </citation>
    <scope>NUCLEOTIDE SEQUENCE [LARGE SCALE GENOMIC DNA]</scope>
    <source>
        <strain evidence="6 10">LM011</strain>
    </source>
</reference>
<dbReference type="GO" id="GO:0005737">
    <property type="term" value="C:cytoplasm"/>
    <property type="evidence" value="ECO:0007669"/>
    <property type="project" value="UniProtKB-SubCell"/>
</dbReference>
<gene>
    <name evidence="6" type="ORF">LM011_03390</name>
    <name evidence="7" type="ORF">LMUP508_00141</name>
    <name evidence="4" type="ORF">LX03_10180</name>
    <name evidence="5" type="ORF">PO158_02580</name>
</gene>
<evidence type="ECO:0000313" key="9">
    <source>
        <dbReference type="Proteomes" id="UP000365705"/>
    </source>
</evidence>
<keyword evidence="2" id="KW-0963">Cytoplasm</keyword>
<dbReference type="Proteomes" id="UP000593929">
    <property type="component" value="Chromosome"/>
</dbReference>
<evidence type="ECO:0000313" key="6">
    <source>
        <dbReference type="EMBL" id="QOL70210.1"/>
    </source>
</evidence>
<dbReference type="Gene3D" id="3.40.50.620">
    <property type="entry name" value="HUPs"/>
    <property type="match status" value="1"/>
</dbReference>
<evidence type="ECO:0000313" key="4">
    <source>
        <dbReference type="EMBL" id="KGL66341.1"/>
    </source>
</evidence>
<dbReference type="InterPro" id="IPR006015">
    <property type="entry name" value="Universal_stress_UspA"/>
</dbReference>
<dbReference type="Proteomes" id="UP000365705">
    <property type="component" value="Unassembled WGS sequence"/>
</dbReference>
<dbReference type="Pfam" id="PF00582">
    <property type="entry name" value="Usp"/>
    <property type="match status" value="1"/>
</dbReference>
<evidence type="ECO:0000256" key="1">
    <source>
        <dbReference type="ARBA" id="ARBA00008791"/>
    </source>
</evidence>
<dbReference type="PANTHER" id="PTHR46268:SF6">
    <property type="entry name" value="UNIVERSAL STRESS PROTEIN UP12"/>
    <property type="match status" value="1"/>
</dbReference>
<dbReference type="PRINTS" id="PR01438">
    <property type="entry name" value="UNVRSLSTRESS"/>
</dbReference>
<protein>
    <recommendedName>
        <fullName evidence="2">Universal stress protein</fullName>
    </recommendedName>
</protein>
<comment type="subcellular location">
    <subcellularLocation>
        <location evidence="2">Cytoplasm</location>
    </subcellularLocation>
</comment>
<reference evidence="4 8" key="1">
    <citation type="submission" date="2014-09" db="EMBL/GenBank/DDBJ databases">
        <title>Lactobacillus mucosae CRL573 Genome Sequencing.</title>
        <authorList>
            <person name="Bleckwedel J."/>
            <person name="Teran L.C."/>
            <person name="Bonacina J."/>
            <person name="Saavedra L."/>
            <person name="Mozzi F.B."/>
            <person name="Raya R.R."/>
        </authorList>
    </citation>
    <scope>NUCLEOTIDE SEQUENCE [LARGE SCALE GENOMIC DNA]</scope>
    <source>
        <strain evidence="4 8">CRL573</strain>
    </source>
</reference>
<evidence type="ECO:0000313" key="8">
    <source>
        <dbReference type="Proteomes" id="UP000030001"/>
    </source>
</evidence>
<evidence type="ECO:0000313" key="7">
    <source>
        <dbReference type="EMBL" id="VTZ88032.1"/>
    </source>
</evidence>
<reference evidence="5" key="4">
    <citation type="submission" date="2023-01" db="EMBL/GenBank/DDBJ databases">
        <title>Genome analysis of 13 Lactobacillus isolated from gut of wild boar.</title>
        <authorList>
            <person name="Papp P."/>
            <person name="Libisch B."/>
            <person name="Nagy T."/>
            <person name="Olasz F."/>
        </authorList>
    </citation>
    <scope>NUCLEOTIDE SEQUENCE</scope>
    <source>
        <strain evidence="5">F108</strain>
    </source>
</reference>
<dbReference type="Proteomes" id="UP001218021">
    <property type="component" value="Unassembled WGS sequence"/>
</dbReference>
<dbReference type="RefSeq" id="WP_006500814.1">
    <property type="nucleotide sequence ID" value="NZ_CABFNH010000001.1"/>
</dbReference>
<dbReference type="EMBL" id="CP062966">
    <property type="protein sequence ID" value="QOL70210.1"/>
    <property type="molecule type" value="Genomic_DNA"/>
</dbReference>
<dbReference type="SUPFAM" id="SSF52402">
    <property type="entry name" value="Adenine nucleotide alpha hydrolases-like"/>
    <property type="match status" value="1"/>
</dbReference>
<comment type="similarity">
    <text evidence="1 2">Belongs to the universal stress protein A family.</text>
</comment>